<evidence type="ECO:0000256" key="1">
    <source>
        <dbReference type="SAM" id="MobiDB-lite"/>
    </source>
</evidence>
<evidence type="ECO:0000313" key="4">
    <source>
        <dbReference type="Proteomes" id="UP000295367"/>
    </source>
</evidence>
<reference evidence="3 4" key="1">
    <citation type="submission" date="2019-03" db="EMBL/GenBank/DDBJ databases">
        <title>Genomic Encyclopedia of Type Strains, Phase IV (KMG-IV): sequencing the most valuable type-strain genomes for metagenomic binning, comparative biology and taxonomic classification.</title>
        <authorList>
            <person name="Goeker M."/>
        </authorList>
    </citation>
    <scope>NUCLEOTIDE SEQUENCE [LARGE SCALE GENOMIC DNA]</scope>
    <source>
        <strain evidence="3 4">DSM 100309</strain>
    </source>
</reference>
<keyword evidence="2" id="KW-0812">Transmembrane</keyword>
<feature type="transmembrane region" description="Helical" evidence="2">
    <location>
        <begin position="46"/>
        <end position="68"/>
    </location>
</feature>
<keyword evidence="4" id="KW-1185">Reference proteome</keyword>
<sequence length="225" mass="25518">MSEASNKSIADTIDRHQSHSFEQERTTRSHSDHASRNRQRRSSQRLILAVALAISIIILLLVSVYATIRISHLSQENSEMHGDVFKLKQELSLVAPELERSRKESAALIKGRLPHLRDLIADKVIAINEPPIKNIVFTVLNQNGNKRFEFKLVVENTKDTILHPEVRIFAFDRHGVQVGMAEISDHNGINPGESRSYSSVIDRFLDEEPIYFFASGRRGAKVNDQ</sequence>
<comment type="caution">
    <text evidence="3">The sequence shown here is derived from an EMBL/GenBank/DDBJ whole genome shotgun (WGS) entry which is preliminary data.</text>
</comment>
<evidence type="ECO:0000256" key="2">
    <source>
        <dbReference type="SAM" id="Phobius"/>
    </source>
</evidence>
<dbReference type="AlphaFoldDB" id="A0A4V2W1A0"/>
<gene>
    <name evidence="3" type="ORF">EDC63_11660</name>
</gene>
<feature type="compositionally biased region" description="Basic and acidic residues" evidence="1">
    <location>
        <begin position="12"/>
        <end position="35"/>
    </location>
</feature>
<organism evidence="3 4">
    <name type="scientific">Sulfurirhabdus autotrophica</name>
    <dbReference type="NCBI Taxonomy" id="1706046"/>
    <lineage>
        <taxon>Bacteria</taxon>
        <taxon>Pseudomonadati</taxon>
        <taxon>Pseudomonadota</taxon>
        <taxon>Betaproteobacteria</taxon>
        <taxon>Nitrosomonadales</taxon>
        <taxon>Sulfuricellaceae</taxon>
        <taxon>Sulfurirhabdus</taxon>
    </lineage>
</organism>
<accession>A0A4V2W1A0</accession>
<evidence type="ECO:0000313" key="3">
    <source>
        <dbReference type="EMBL" id="TCV83309.1"/>
    </source>
</evidence>
<keyword evidence="2" id="KW-1133">Transmembrane helix</keyword>
<feature type="region of interest" description="Disordered" evidence="1">
    <location>
        <begin position="1"/>
        <end position="39"/>
    </location>
</feature>
<dbReference type="Proteomes" id="UP000295367">
    <property type="component" value="Unassembled WGS sequence"/>
</dbReference>
<dbReference type="EMBL" id="SMCO01000016">
    <property type="protein sequence ID" value="TCV83309.1"/>
    <property type="molecule type" value="Genomic_DNA"/>
</dbReference>
<name>A0A4V2W1A0_9PROT</name>
<dbReference type="RefSeq" id="WP_124947150.1">
    <property type="nucleotide sequence ID" value="NZ_BHVT01000065.1"/>
</dbReference>
<proteinExistence type="predicted"/>
<keyword evidence="2" id="KW-0472">Membrane</keyword>
<protein>
    <submittedName>
        <fullName evidence="3">Uncharacterized protein</fullName>
    </submittedName>
</protein>
<dbReference type="OrthoDB" id="5772571at2"/>